<dbReference type="EMBL" id="AWTN01000094">
    <property type="protein sequence ID" value="KGG90946.1"/>
    <property type="molecule type" value="Genomic_DNA"/>
</dbReference>
<evidence type="ECO:0000313" key="2">
    <source>
        <dbReference type="Proteomes" id="UP000029567"/>
    </source>
</evidence>
<proteinExistence type="predicted"/>
<dbReference type="RefSeq" id="WP_034379915.1">
    <property type="nucleotide sequence ID" value="NZ_AWTN01000094.1"/>
</dbReference>
<dbReference type="Proteomes" id="UP000029567">
    <property type="component" value="Unassembled WGS sequence"/>
</dbReference>
<gene>
    <name evidence="1" type="ORF">P245_14340</name>
</gene>
<protein>
    <recommendedName>
        <fullName evidence="3">DUF3800 domain-containing protein</fullName>
    </recommendedName>
</protein>
<dbReference type="AlphaFoldDB" id="A0A0E3BJI5"/>
<dbReference type="InterPro" id="IPR024524">
    <property type="entry name" value="DUF3800"/>
</dbReference>
<dbReference type="Pfam" id="PF12686">
    <property type="entry name" value="DUF3800"/>
    <property type="match status" value="1"/>
</dbReference>
<evidence type="ECO:0000313" key="1">
    <source>
        <dbReference type="EMBL" id="KGG90946.1"/>
    </source>
</evidence>
<sequence>MHFYVDESGHTGPNLFDPSQPTLYYGVLSSPVDVDALAIDQLVELRNRVGMQRLHAAELGNGGLVSIAGDLASLQKSLNLSFDIFRVAKPDHAVICFFDQVFDSGMNPAMTWTGYATPLRYALLLTIAPIFDDGLAQLAWDARLERDDRRANSLLSQVCNQLLERTGLISDARARQLIEGTLGWAAKNPGALQYNAASKLDRLSVMPNVVGFQQVMMGMASRLNATGQHAERIVVDQQSQFNKAQKSLHEYYISASTVTLSSGPGLPELDCKGIPNIPIEFTAGTESCGLELVDVYLWAFRRAIEGRELAPELWQLVKTMMHDGITSEISLKAIATRWEPWFRNLPQPTPEEIVAGRELHALEEARRLKAMQGG</sequence>
<evidence type="ECO:0008006" key="3">
    <source>
        <dbReference type="Google" id="ProtNLM"/>
    </source>
</evidence>
<organism evidence="1 2">
    <name type="scientific">Comamonas thiooxydans</name>
    <dbReference type="NCBI Taxonomy" id="363952"/>
    <lineage>
        <taxon>Bacteria</taxon>
        <taxon>Pseudomonadati</taxon>
        <taxon>Pseudomonadota</taxon>
        <taxon>Betaproteobacteria</taxon>
        <taxon>Burkholderiales</taxon>
        <taxon>Comamonadaceae</taxon>
        <taxon>Comamonas</taxon>
    </lineage>
</organism>
<accession>A0A0E3BJI5</accession>
<reference evidence="1 2" key="1">
    <citation type="submission" date="2013-09" db="EMBL/GenBank/DDBJ databases">
        <title>High correlation between genotypes and phenotypes of environmental bacteria Comamonas testosteroni strains.</title>
        <authorList>
            <person name="Liu L."/>
            <person name="Zhu W."/>
            <person name="Xia X."/>
            <person name="Xu B."/>
            <person name="Luo M."/>
            <person name="Wang G."/>
        </authorList>
    </citation>
    <scope>NUCLEOTIDE SEQUENCE [LARGE SCALE GENOMIC DNA]</scope>
    <source>
        <strain evidence="1 2">JL14</strain>
    </source>
</reference>
<name>A0A0E3BJI5_9BURK</name>
<comment type="caution">
    <text evidence="1">The sequence shown here is derived from an EMBL/GenBank/DDBJ whole genome shotgun (WGS) entry which is preliminary data.</text>
</comment>